<evidence type="ECO:0000313" key="3">
    <source>
        <dbReference type="Proteomes" id="UP001497623"/>
    </source>
</evidence>
<evidence type="ECO:0000313" key="2">
    <source>
        <dbReference type="EMBL" id="CAL4182610.1"/>
    </source>
</evidence>
<feature type="non-terminal residue" evidence="2">
    <location>
        <position position="1"/>
    </location>
</feature>
<accession>A0AAV2SE26</accession>
<dbReference type="AlphaFoldDB" id="A0AAV2SE26"/>
<proteinExistence type="predicted"/>
<feature type="non-terminal residue" evidence="2">
    <location>
        <position position="149"/>
    </location>
</feature>
<evidence type="ECO:0000256" key="1">
    <source>
        <dbReference type="SAM" id="MobiDB-lite"/>
    </source>
</evidence>
<gene>
    <name evidence="2" type="ORF">MNOR_LOCUS35598</name>
</gene>
<feature type="region of interest" description="Disordered" evidence="1">
    <location>
        <begin position="67"/>
        <end position="90"/>
    </location>
</feature>
<dbReference type="EMBL" id="CAXKWB010060113">
    <property type="protein sequence ID" value="CAL4182610.1"/>
    <property type="molecule type" value="Genomic_DNA"/>
</dbReference>
<comment type="caution">
    <text evidence="2">The sequence shown here is derived from an EMBL/GenBank/DDBJ whole genome shotgun (WGS) entry which is preliminary data.</text>
</comment>
<sequence length="149" mass="15959">GVIGCVMGQFVKGGAGPPQAAYHPANAEFDVNSAIGRLLDDYHRKFPDTTKPQTQLTTSNNFLSAHTTAQTHHVPRTQPQQQYAAAHNQGGSFNNGQHVPIVNAQGIIINPNRYPGPLADTQPASVAGGRTHVQFTPEVEMAQRQLAQA</sequence>
<reference evidence="2 3" key="1">
    <citation type="submission" date="2024-05" db="EMBL/GenBank/DDBJ databases">
        <authorList>
            <person name="Wallberg A."/>
        </authorList>
    </citation>
    <scope>NUCLEOTIDE SEQUENCE [LARGE SCALE GENOMIC DNA]</scope>
</reference>
<keyword evidence="3" id="KW-1185">Reference proteome</keyword>
<dbReference type="Proteomes" id="UP001497623">
    <property type="component" value="Unassembled WGS sequence"/>
</dbReference>
<protein>
    <submittedName>
        <fullName evidence="2">Uncharacterized protein</fullName>
    </submittedName>
</protein>
<name>A0AAV2SE26_MEGNR</name>
<organism evidence="2 3">
    <name type="scientific">Meganyctiphanes norvegica</name>
    <name type="common">Northern krill</name>
    <name type="synonym">Thysanopoda norvegica</name>
    <dbReference type="NCBI Taxonomy" id="48144"/>
    <lineage>
        <taxon>Eukaryota</taxon>
        <taxon>Metazoa</taxon>
        <taxon>Ecdysozoa</taxon>
        <taxon>Arthropoda</taxon>
        <taxon>Crustacea</taxon>
        <taxon>Multicrustacea</taxon>
        <taxon>Malacostraca</taxon>
        <taxon>Eumalacostraca</taxon>
        <taxon>Eucarida</taxon>
        <taxon>Euphausiacea</taxon>
        <taxon>Euphausiidae</taxon>
        <taxon>Meganyctiphanes</taxon>
    </lineage>
</organism>